<sequence>MPSGVKKDSSAHLTGPGQSNDTAGASKHFAYSRSEKGAPPATTRVAASRGLYSRPVYSIRGSVLAVLASSALLFWLLADCTEALDLGTVENSSRTPGLVRDAVQKPSATPTPSGSLEVFQVYQPVITPGGITDETALADRSGTTTFSAQKAATSSCELLLMEHSFGFSYGIPFVGAYTPPKCKFNRVTMNFTVTSRGRQFDRLALMYFGDTEVWRTSTAEPTTNGIRWEYHKDMTEYLYFWTSPQTLIFDLGNLIDSNYTGFFNTTLTATFFTSEGNVQPASVIIPVSARKGSANAASVFTLPSENATNSISFPRNVNRAVFAVSACGQAAEEFWWSNVLQSDTDTFMPVVGTLYGYSPFREVQVLIDGMLAGVHWPFPVIFTGGVVPGLWRPIVGIDAFDLREHEIDITPWLPLLCDGAEHTFEIRVVGIVDDGKETGMLTETVGSSWLVTGKIFVWLDQDSSSVTTGEPPTRLVPAPVIRLSQSLKQNSTGANETLSYTTDVERSISVSALVTTQNGSFVSTWTQSLAVKNYGLFIGFGATQQNSQTTTGVDTSIGGTYYKSSYSYPLYANSSYTVQPGGNFTIDADLQLGLDLAIDGTSVFPSGLQNSIHMPRVASVVPSISGSFLSTRQNGTAHYFGAPSAGRSSGYGSTSQDFSFKGVSTSGTSAETELYYRSVEAVNATVVRDYESLLESEIKSYGLPLTNAGKPPLVMGVESPKAALGRGPGIPKQLLVQVGG</sequence>
<accession>A0AAD9SX27</accession>
<gene>
    <name evidence="4" type="ORF">QTJ16_005491</name>
</gene>
<evidence type="ECO:0000259" key="3">
    <source>
        <dbReference type="Pfam" id="PF12222"/>
    </source>
</evidence>
<organism evidence="4 5">
    <name type="scientific">Diplocarpon rosae</name>
    <dbReference type="NCBI Taxonomy" id="946125"/>
    <lineage>
        <taxon>Eukaryota</taxon>
        <taxon>Fungi</taxon>
        <taxon>Dikarya</taxon>
        <taxon>Ascomycota</taxon>
        <taxon>Pezizomycotina</taxon>
        <taxon>Leotiomycetes</taxon>
        <taxon>Helotiales</taxon>
        <taxon>Drepanopezizaceae</taxon>
        <taxon>Diplocarpon</taxon>
    </lineage>
</organism>
<dbReference type="Pfam" id="PF25156">
    <property type="entry name" value="PNGase_A_C"/>
    <property type="match status" value="1"/>
</dbReference>
<dbReference type="AlphaFoldDB" id="A0AAD9SX27"/>
<feature type="domain" description="Peptide N-acetyl-beta-D-glucosaminyl asparaginase amidase A N-terminal" evidence="3">
    <location>
        <begin position="149"/>
        <end position="467"/>
    </location>
</feature>
<protein>
    <recommendedName>
        <fullName evidence="3">Peptide N-acetyl-beta-D-glucosaminyl asparaginase amidase A N-terminal domain-containing protein</fullName>
    </recommendedName>
</protein>
<keyword evidence="2" id="KW-1133">Transmembrane helix</keyword>
<evidence type="ECO:0000313" key="4">
    <source>
        <dbReference type="EMBL" id="KAK2625122.1"/>
    </source>
</evidence>
<dbReference type="Pfam" id="PF12222">
    <property type="entry name" value="PNGaseA"/>
    <property type="match status" value="1"/>
</dbReference>
<dbReference type="Proteomes" id="UP001285354">
    <property type="component" value="Unassembled WGS sequence"/>
</dbReference>
<evidence type="ECO:0000313" key="5">
    <source>
        <dbReference type="Proteomes" id="UP001285354"/>
    </source>
</evidence>
<comment type="caution">
    <text evidence="4">The sequence shown here is derived from an EMBL/GenBank/DDBJ whole genome shotgun (WGS) entry which is preliminary data.</text>
</comment>
<keyword evidence="2" id="KW-0812">Transmembrane</keyword>
<feature type="compositionally biased region" description="Basic and acidic residues" evidence="1">
    <location>
        <begin position="1"/>
        <end position="10"/>
    </location>
</feature>
<dbReference type="EMBL" id="JAUBYV010000008">
    <property type="protein sequence ID" value="KAK2625122.1"/>
    <property type="molecule type" value="Genomic_DNA"/>
</dbReference>
<proteinExistence type="predicted"/>
<keyword evidence="2" id="KW-0472">Membrane</keyword>
<feature type="transmembrane region" description="Helical" evidence="2">
    <location>
        <begin position="57"/>
        <end position="78"/>
    </location>
</feature>
<evidence type="ECO:0000256" key="1">
    <source>
        <dbReference type="SAM" id="MobiDB-lite"/>
    </source>
</evidence>
<feature type="region of interest" description="Disordered" evidence="1">
    <location>
        <begin position="1"/>
        <end position="45"/>
    </location>
</feature>
<dbReference type="InterPro" id="IPR056948">
    <property type="entry name" value="PNGaseA_N"/>
</dbReference>
<dbReference type="InterPro" id="IPR021102">
    <property type="entry name" value="PNGase_A"/>
</dbReference>
<name>A0AAD9SX27_9HELO</name>
<keyword evidence="5" id="KW-1185">Reference proteome</keyword>
<dbReference type="PANTHER" id="PTHR31104">
    <property type="entry name" value="PEPTIDE-N4-(N-ACETYL-BETA-GLUCOSAMINYL)ASPARAGINE AMIDASE A PROTEIN"/>
    <property type="match status" value="1"/>
</dbReference>
<evidence type="ECO:0000256" key="2">
    <source>
        <dbReference type="SAM" id="Phobius"/>
    </source>
</evidence>
<reference evidence="4" key="1">
    <citation type="submission" date="2023-06" db="EMBL/GenBank/DDBJ databases">
        <title>Draft genome of Marssonina rosae.</title>
        <authorList>
            <person name="Cheng Q."/>
        </authorList>
    </citation>
    <scope>NUCLEOTIDE SEQUENCE</scope>
    <source>
        <strain evidence="4">R4</strain>
    </source>
</reference>